<accession>A0A4Z2IKV8</accession>
<evidence type="ECO:0000313" key="2">
    <source>
        <dbReference type="EMBL" id="TNN78411.1"/>
    </source>
</evidence>
<dbReference type="AlphaFoldDB" id="A0A4Z2IKV8"/>
<proteinExistence type="predicted"/>
<keyword evidence="3" id="KW-1185">Reference proteome</keyword>
<dbReference type="EMBL" id="SRLO01000074">
    <property type="protein sequence ID" value="TNN78411.1"/>
    <property type="molecule type" value="Genomic_DNA"/>
</dbReference>
<sequence>MDGMQGAAVLAEDTLLLYKHNSLSKLYNHWKHLTRYSVHEMRSTRLAPSCGSWNVDPLSLLSSHTTSSDSRLYSSYRASRSASCCPMAGRYTPRSRRMPLVKPSFSSSPSLDTKAAAKLG</sequence>
<dbReference type="Proteomes" id="UP000314294">
    <property type="component" value="Unassembled WGS sequence"/>
</dbReference>
<gene>
    <name evidence="2" type="ORF">EYF80_011395</name>
</gene>
<organism evidence="2 3">
    <name type="scientific">Liparis tanakae</name>
    <name type="common">Tanaka's snailfish</name>
    <dbReference type="NCBI Taxonomy" id="230148"/>
    <lineage>
        <taxon>Eukaryota</taxon>
        <taxon>Metazoa</taxon>
        <taxon>Chordata</taxon>
        <taxon>Craniata</taxon>
        <taxon>Vertebrata</taxon>
        <taxon>Euteleostomi</taxon>
        <taxon>Actinopterygii</taxon>
        <taxon>Neopterygii</taxon>
        <taxon>Teleostei</taxon>
        <taxon>Neoteleostei</taxon>
        <taxon>Acanthomorphata</taxon>
        <taxon>Eupercaria</taxon>
        <taxon>Perciformes</taxon>
        <taxon>Cottioidei</taxon>
        <taxon>Cottales</taxon>
        <taxon>Liparidae</taxon>
        <taxon>Liparis</taxon>
    </lineage>
</organism>
<name>A0A4Z2IKV8_9TELE</name>
<protein>
    <submittedName>
        <fullName evidence="2">Uncharacterized protein</fullName>
    </submittedName>
</protein>
<reference evidence="2 3" key="1">
    <citation type="submission" date="2019-03" db="EMBL/GenBank/DDBJ databases">
        <title>First draft genome of Liparis tanakae, snailfish: a comprehensive survey of snailfish specific genes.</title>
        <authorList>
            <person name="Kim W."/>
            <person name="Song I."/>
            <person name="Jeong J.-H."/>
            <person name="Kim D."/>
            <person name="Kim S."/>
            <person name="Ryu S."/>
            <person name="Song J.Y."/>
            <person name="Lee S.K."/>
        </authorList>
    </citation>
    <scope>NUCLEOTIDE SEQUENCE [LARGE SCALE GENOMIC DNA]</scope>
    <source>
        <tissue evidence="2">Muscle</tissue>
    </source>
</reference>
<comment type="caution">
    <text evidence="2">The sequence shown here is derived from an EMBL/GenBank/DDBJ whole genome shotgun (WGS) entry which is preliminary data.</text>
</comment>
<feature type="region of interest" description="Disordered" evidence="1">
    <location>
        <begin position="88"/>
        <end position="120"/>
    </location>
</feature>
<evidence type="ECO:0000256" key="1">
    <source>
        <dbReference type="SAM" id="MobiDB-lite"/>
    </source>
</evidence>
<evidence type="ECO:0000313" key="3">
    <source>
        <dbReference type="Proteomes" id="UP000314294"/>
    </source>
</evidence>